<evidence type="ECO:0000313" key="2">
    <source>
        <dbReference type="EMBL" id="KHJ93148.1"/>
    </source>
</evidence>
<dbReference type="Pfam" id="PF14534">
    <property type="entry name" value="DUF4440"/>
    <property type="match status" value="1"/>
</dbReference>
<dbReference type="InterPro" id="IPR032710">
    <property type="entry name" value="NTF2-like_dom_sf"/>
</dbReference>
<name>A0A0B1T6J4_OESDE</name>
<dbReference type="OrthoDB" id="5793381at2759"/>
<dbReference type="AlphaFoldDB" id="A0A0B1T6J4"/>
<keyword evidence="3" id="KW-1185">Reference proteome</keyword>
<feature type="domain" description="DUF4440" evidence="1">
    <location>
        <begin position="13"/>
        <end position="117"/>
    </location>
</feature>
<gene>
    <name evidence="2" type="ORF">OESDEN_06950</name>
</gene>
<protein>
    <recommendedName>
        <fullName evidence="1">DUF4440 domain-containing protein</fullName>
    </recommendedName>
</protein>
<accession>A0A0B1T6J4</accession>
<dbReference type="PANTHER" id="PTHR31664:SF4">
    <property type="entry name" value="DUF4440 DOMAIN-CONTAINING PROTEIN"/>
    <property type="match status" value="1"/>
</dbReference>
<proteinExistence type="predicted"/>
<dbReference type="InterPro" id="IPR027843">
    <property type="entry name" value="DUF4440"/>
</dbReference>
<dbReference type="Gene3D" id="3.10.450.50">
    <property type="match status" value="1"/>
</dbReference>
<organism evidence="2 3">
    <name type="scientific">Oesophagostomum dentatum</name>
    <name type="common">Nodular worm</name>
    <dbReference type="NCBI Taxonomy" id="61180"/>
    <lineage>
        <taxon>Eukaryota</taxon>
        <taxon>Metazoa</taxon>
        <taxon>Ecdysozoa</taxon>
        <taxon>Nematoda</taxon>
        <taxon>Chromadorea</taxon>
        <taxon>Rhabditida</taxon>
        <taxon>Rhabditina</taxon>
        <taxon>Rhabditomorpha</taxon>
        <taxon>Strongyloidea</taxon>
        <taxon>Strongylidae</taxon>
        <taxon>Oesophagostomum</taxon>
    </lineage>
</organism>
<evidence type="ECO:0000313" key="3">
    <source>
        <dbReference type="Proteomes" id="UP000053660"/>
    </source>
</evidence>
<dbReference type="PANTHER" id="PTHR31664">
    <property type="entry name" value="PROTEIN CBG16427"/>
    <property type="match status" value="1"/>
</dbReference>
<dbReference type="Proteomes" id="UP000053660">
    <property type="component" value="Unassembled WGS sequence"/>
</dbReference>
<sequence length="125" mass="14396">MSCCQEAKSILQPLFENYSKQLEEQHVDKAAEYYDEHAVLIQIGKKAEYGREAIKRELKKFDEIMGKSTTKLSGDSYLKAGDFLIITANYETNTEKIGVAKGKFTQIWRKTGDKYTIIHDEFSME</sequence>
<reference evidence="2 3" key="1">
    <citation type="submission" date="2014-03" db="EMBL/GenBank/DDBJ databases">
        <title>Draft genome of the hookworm Oesophagostomum dentatum.</title>
        <authorList>
            <person name="Mitreva M."/>
        </authorList>
    </citation>
    <scope>NUCLEOTIDE SEQUENCE [LARGE SCALE GENOMIC DNA]</scope>
    <source>
        <strain evidence="2 3">OD-Hann</strain>
    </source>
</reference>
<dbReference type="EMBL" id="KN550925">
    <property type="protein sequence ID" value="KHJ93148.1"/>
    <property type="molecule type" value="Genomic_DNA"/>
</dbReference>
<dbReference type="SUPFAM" id="SSF54427">
    <property type="entry name" value="NTF2-like"/>
    <property type="match status" value="1"/>
</dbReference>
<evidence type="ECO:0000259" key="1">
    <source>
        <dbReference type="Pfam" id="PF14534"/>
    </source>
</evidence>